<dbReference type="AlphaFoldDB" id="A0A443JCL9"/>
<name>A0A443JCL9_9RHOB</name>
<protein>
    <submittedName>
        <fullName evidence="3">Outer membrane lipoprotein carrier protein LolA</fullName>
    </submittedName>
</protein>
<organism evidence="3 4">
    <name type="scientific">Paenirhodobacter populi</name>
    <dbReference type="NCBI Taxonomy" id="2306993"/>
    <lineage>
        <taxon>Bacteria</taxon>
        <taxon>Pseudomonadati</taxon>
        <taxon>Pseudomonadota</taxon>
        <taxon>Alphaproteobacteria</taxon>
        <taxon>Rhodobacterales</taxon>
        <taxon>Rhodobacter group</taxon>
        <taxon>Paenirhodobacter</taxon>
    </lineage>
</organism>
<evidence type="ECO:0000256" key="2">
    <source>
        <dbReference type="SAM" id="SignalP"/>
    </source>
</evidence>
<proteinExistence type="predicted"/>
<dbReference type="PANTHER" id="PTHR35869:SF1">
    <property type="entry name" value="OUTER-MEMBRANE LIPOPROTEIN CARRIER PROTEIN"/>
    <property type="match status" value="1"/>
</dbReference>
<keyword evidence="1 2" id="KW-0732">Signal</keyword>
<reference evidence="3 4" key="1">
    <citation type="submission" date="2019-01" db="EMBL/GenBank/DDBJ databases">
        <title>Sinorhodobacter populi sp. nov. isolated from the symptomatic bark tissue of Populus euramericana canker.</title>
        <authorList>
            <person name="Xu G."/>
        </authorList>
    </citation>
    <scope>NUCLEOTIDE SEQUENCE [LARGE SCALE GENOMIC DNA]</scope>
    <source>
        <strain evidence="3 4">SK2B-1</strain>
    </source>
</reference>
<dbReference type="EMBL" id="SAUZ01000020">
    <property type="protein sequence ID" value="RWR18299.1"/>
    <property type="molecule type" value="Genomic_DNA"/>
</dbReference>
<dbReference type="RefSeq" id="WP_128209807.1">
    <property type="nucleotide sequence ID" value="NZ_JBHRSO010000064.1"/>
</dbReference>
<reference evidence="3 4" key="2">
    <citation type="submission" date="2019-01" db="EMBL/GenBank/DDBJ databases">
        <authorList>
            <person name="Li Y."/>
        </authorList>
    </citation>
    <scope>NUCLEOTIDE SEQUENCE [LARGE SCALE GENOMIC DNA]</scope>
    <source>
        <strain evidence="3 4">SK2B-1</strain>
    </source>
</reference>
<evidence type="ECO:0000313" key="3">
    <source>
        <dbReference type="EMBL" id="RWR18299.1"/>
    </source>
</evidence>
<accession>A0A443JCL9</accession>
<evidence type="ECO:0000313" key="4">
    <source>
        <dbReference type="Proteomes" id="UP000284476"/>
    </source>
</evidence>
<dbReference type="Pfam" id="PF03548">
    <property type="entry name" value="LolA"/>
    <property type="match status" value="1"/>
</dbReference>
<dbReference type="SUPFAM" id="SSF89392">
    <property type="entry name" value="Prokaryotic lipoproteins and lipoprotein localization factors"/>
    <property type="match status" value="1"/>
</dbReference>
<dbReference type="Gene3D" id="2.50.20.10">
    <property type="entry name" value="Lipoprotein localisation LolA/LolB/LppX"/>
    <property type="match status" value="1"/>
</dbReference>
<feature type="chain" id="PRO_5019027974" evidence="2">
    <location>
        <begin position="23"/>
        <end position="198"/>
    </location>
</feature>
<comment type="caution">
    <text evidence="3">The sequence shown here is derived from an EMBL/GenBank/DDBJ whole genome shotgun (WGS) entry which is preliminary data.</text>
</comment>
<gene>
    <name evidence="3" type="ORF">D2T30_16680</name>
</gene>
<evidence type="ECO:0000256" key="1">
    <source>
        <dbReference type="ARBA" id="ARBA00022729"/>
    </source>
</evidence>
<keyword evidence="3" id="KW-0449">Lipoprotein</keyword>
<dbReference type="Proteomes" id="UP000284476">
    <property type="component" value="Unassembled WGS sequence"/>
</dbReference>
<dbReference type="PANTHER" id="PTHR35869">
    <property type="entry name" value="OUTER-MEMBRANE LIPOPROTEIN CARRIER PROTEIN"/>
    <property type="match status" value="1"/>
</dbReference>
<dbReference type="InterPro" id="IPR029046">
    <property type="entry name" value="LolA/LolB/LppX"/>
</dbReference>
<dbReference type="InterPro" id="IPR004564">
    <property type="entry name" value="OM_lipoprot_carrier_LolA-like"/>
</dbReference>
<feature type="signal peptide" evidence="2">
    <location>
        <begin position="1"/>
        <end position="22"/>
    </location>
</feature>
<dbReference type="CDD" id="cd16325">
    <property type="entry name" value="LolA"/>
    <property type="match status" value="1"/>
</dbReference>
<sequence length="198" mass="21427">MRMLRFALAPVFALCLAVPAFAQAIPLNELSRYLNSIDSAKSGFTQVNADGTTATGTVYIKRPGRVRFEYDKDKTLVMASAGQVAVFDPKSNQPATQYPLSRTPLSVILAPTVNLSQARMVVGHTTDGKTTTVVAQDPQHPEYGTISLVFAANPTRLERWIISDDSGAKTVVMLNGLQNGVTLGPRLFSIESEITARK</sequence>